<name>A0A6G7PVA8_9BACT</name>
<reference evidence="1 2" key="1">
    <citation type="submission" date="2020-02" db="EMBL/GenBank/DDBJ databases">
        <title>Genome analysis of Thermosulfuriphilus ammonigenes ST65T, an anaerobic thermophilic chemolithoautotrophic bacterium isolated from a deep-sea hydrothermal vent.</title>
        <authorList>
            <person name="Slobodkina G."/>
            <person name="Allioux M."/>
            <person name="Merkel A."/>
            <person name="Alain K."/>
            <person name="Jebbar M."/>
            <person name="Slobodkin A."/>
        </authorList>
    </citation>
    <scope>NUCLEOTIDE SEQUENCE [LARGE SCALE GENOMIC DNA]</scope>
    <source>
        <strain evidence="1 2">ST65</strain>
    </source>
</reference>
<sequence>MRGVLLGLLAFLFLFPRFLWAGGLERINLSPFYFHQKNPETGVEETEILGPFWYSFRTREASGWALRPLASFWRLPQRKEFQFLYPLGRYWKSPDRHRFVLIPLFATDLDLEGEENPPRHRSYFPIFWGQDAKGRSYWGVFPFYGRMYSRAGKDEILFILWPLYTRSVDEGNITTTWLWPFFGKTEGPTEKGRRLWPLYGYYAREGEYEKSFFLWPFFFFERTDLYEKVPSERQMFFPFYIRERTANTRTTILLWPFFNRYQDLSTGYRQWDIPWPFFQYAEGPERSSRRLWPLIGRTETEESSSYFFLWPLYTYYFVEDETGGKEIRRFLLFSRFHRQWDDYGHFVRTSNRLWPLFRYERQASGLEYLYFPALFPFDDEGFERNWGPFFRLFEWIKDPRGYSRTKILWGIIRYESGPGWSLSELSFLLRLEKRPQGGGLSLLSGLFEIKKDRGRLHLKLFYLPVF</sequence>
<proteinExistence type="predicted"/>
<protein>
    <submittedName>
        <fullName evidence="1">Uncharacterized protein</fullName>
    </submittedName>
</protein>
<organism evidence="1 2">
    <name type="scientific">Thermosulfuriphilus ammonigenes</name>
    <dbReference type="NCBI Taxonomy" id="1936021"/>
    <lineage>
        <taxon>Bacteria</taxon>
        <taxon>Pseudomonadati</taxon>
        <taxon>Thermodesulfobacteriota</taxon>
        <taxon>Thermodesulfobacteria</taxon>
        <taxon>Thermodesulfobacteriales</taxon>
        <taxon>Thermodesulfobacteriaceae</taxon>
        <taxon>Thermosulfuriphilus</taxon>
    </lineage>
</organism>
<gene>
    <name evidence="1" type="ORF">G4V39_03800</name>
</gene>
<accession>A0A6G7PVA8</accession>
<evidence type="ECO:0000313" key="1">
    <source>
        <dbReference type="EMBL" id="QIJ71451.1"/>
    </source>
</evidence>
<dbReference type="AlphaFoldDB" id="A0A6G7PVA8"/>
<dbReference type="RefSeq" id="WP_166031671.1">
    <property type="nucleotide sequence ID" value="NZ_CP048877.1"/>
</dbReference>
<keyword evidence="2" id="KW-1185">Reference proteome</keyword>
<evidence type="ECO:0000313" key="2">
    <source>
        <dbReference type="Proteomes" id="UP000502179"/>
    </source>
</evidence>
<dbReference type="EMBL" id="CP048877">
    <property type="protein sequence ID" value="QIJ71451.1"/>
    <property type="molecule type" value="Genomic_DNA"/>
</dbReference>
<dbReference type="Proteomes" id="UP000502179">
    <property type="component" value="Chromosome"/>
</dbReference>
<dbReference type="KEGG" id="tav:G4V39_03800"/>